<dbReference type="RefSeq" id="XP_043051128.1">
    <property type="nucleotide sequence ID" value="XM_043194076.1"/>
</dbReference>
<feature type="domain" description="CBM21" evidence="2">
    <location>
        <begin position="393"/>
        <end position="525"/>
    </location>
</feature>
<sequence length="844" mass="95362">MAVDKRNQTRISVEEANIAISQLHNDKPVLKVKEPPQNDHAGLLQRELDKLAIERKQWEDENNVNNVTSHDMVGHNASINNVSSQNVTGNKATSNNVTSHNDRLSPPITTPPPKQESAGSSHDLHPFHLSLSHPPPFRSPFGHAPFHPHESSPHRRASYSYESSCTASDSEIPLSMRFMHKPSRAKEMLEKQDDPTRRNSLLNAQIGYVDKAKFISSSHSSQIPMEDSDGTDKESLSSPGSPPITHKLVRKKSGEILKSSLKESSEPSYFDKKKRSRSLPTTPTYKQVHFGGDNDVKYFDRRDRPLAISALNSPTLGPSDHMAPDISDESDDDDDDDDDDDAYEERDEEGDEYFKNLRKKSPVLSTTYPNPHHDHLIDWSLELINFPPMVYERKINVNSPVFLERIFISPDKKYLLGHIAVKNLSFQKYITVRYTLDCWQTIIEIPTKYNPDGPQVLKAHDYDRFLFTVPLENLFNSFRMNNNSFDSPDDVLKHSQVKTYHLCVKYNTNNKEYWDNNDKRNYEIKLTKIIKSQGQSYPAGKAGASASTAAASTTSPKSQSRAPKQQNTKQISAHQKKPKYSNSYLKRKSHSDTQLSSMTRDYLPTPAEPTEEFVLKTPADVKEEEDSKKKLAKEFGLDSKVEQKSASLKEVAVPDFFNNDNSSSDVNDFVKNDFYLSSPMLSSYNDNALDYNTDPLEPGSLSTFKLKFKNPKDTNIDTSSNNGNTTDDYGSPKKTEFSPMERSDLDKARLTNLNNPNSKGRTPSTGVNNYIHNRKLYNTQSYKELIDNYCFYDPSRNSGIPGEFVSLPSSAKVDFNENLQPKDSSKDSDKTTTKTISSILGINK</sequence>
<feature type="region of interest" description="Disordered" evidence="1">
    <location>
        <begin position="816"/>
        <end position="844"/>
    </location>
</feature>
<dbReference type="InterPro" id="IPR005036">
    <property type="entry name" value="CBM21_dom"/>
</dbReference>
<feature type="compositionally biased region" description="Acidic residues" evidence="1">
    <location>
        <begin position="326"/>
        <end position="351"/>
    </location>
</feature>
<dbReference type="GeneID" id="66116724"/>
<feature type="compositionally biased region" description="Basic and acidic residues" evidence="1">
    <location>
        <begin position="823"/>
        <end position="832"/>
    </location>
</feature>
<dbReference type="InterPro" id="IPR050782">
    <property type="entry name" value="PP1_regulatory_subunit_3"/>
</dbReference>
<dbReference type="EMBL" id="JAHMUF010000003">
    <property type="protein sequence ID" value="KAG7195583.1"/>
    <property type="molecule type" value="Genomic_DNA"/>
</dbReference>
<feature type="region of interest" description="Disordered" evidence="1">
    <location>
        <begin position="76"/>
        <end position="166"/>
    </location>
</feature>
<dbReference type="Pfam" id="PF03370">
    <property type="entry name" value="CBM_21"/>
    <property type="match status" value="1"/>
</dbReference>
<dbReference type="PANTHER" id="PTHR12307">
    <property type="entry name" value="PROTEIN PHOSPHATASE 1 REGULATORY SUBUNIT"/>
    <property type="match status" value="1"/>
</dbReference>
<accession>A0A9P7VCI0</accession>
<feature type="compositionally biased region" description="Basic residues" evidence="1">
    <location>
        <begin position="574"/>
        <end position="589"/>
    </location>
</feature>
<feature type="compositionally biased region" description="Polar residues" evidence="1">
    <location>
        <begin position="77"/>
        <end position="99"/>
    </location>
</feature>
<name>A0A9P7VCI0_9ASCO</name>
<feature type="compositionally biased region" description="Polar residues" evidence="1">
    <location>
        <begin position="751"/>
        <end position="768"/>
    </location>
</feature>
<feature type="compositionally biased region" description="Polar residues" evidence="1">
    <location>
        <begin position="559"/>
        <end position="573"/>
    </location>
</feature>
<dbReference type="PROSITE" id="PS51159">
    <property type="entry name" value="CBM21"/>
    <property type="match status" value="1"/>
</dbReference>
<dbReference type="PANTHER" id="PTHR12307:SF36">
    <property type="entry name" value="GLYCOGEN-BINDING SUBUNIT 76A"/>
    <property type="match status" value="1"/>
</dbReference>
<feature type="region of interest" description="Disordered" evidence="1">
    <location>
        <begin position="217"/>
        <end position="296"/>
    </location>
</feature>
<comment type="caution">
    <text evidence="3">The sequence shown here is derived from an EMBL/GenBank/DDBJ whole genome shotgun (WGS) entry which is preliminary data.</text>
</comment>
<evidence type="ECO:0000259" key="2">
    <source>
        <dbReference type="PROSITE" id="PS51159"/>
    </source>
</evidence>
<dbReference type="Gene3D" id="2.60.40.2440">
    <property type="entry name" value="Carbohydrate binding type-21 domain"/>
    <property type="match status" value="1"/>
</dbReference>
<keyword evidence="4" id="KW-1185">Reference proteome</keyword>
<dbReference type="GO" id="GO:0005979">
    <property type="term" value="P:regulation of glycogen biosynthetic process"/>
    <property type="evidence" value="ECO:0007669"/>
    <property type="project" value="TreeGrafter"/>
</dbReference>
<proteinExistence type="predicted"/>
<feature type="compositionally biased region" description="Basic and acidic residues" evidence="1">
    <location>
        <begin position="730"/>
        <end position="749"/>
    </location>
</feature>
<dbReference type="InterPro" id="IPR038175">
    <property type="entry name" value="CBM21_dom_sf"/>
</dbReference>
<feature type="compositionally biased region" description="Low complexity" evidence="1">
    <location>
        <begin position="833"/>
        <end position="844"/>
    </location>
</feature>
<feature type="compositionally biased region" description="Low complexity" evidence="1">
    <location>
        <begin position="538"/>
        <end position="558"/>
    </location>
</feature>
<feature type="region of interest" description="Disordered" evidence="1">
    <location>
        <begin position="535"/>
        <end position="612"/>
    </location>
</feature>
<dbReference type="OrthoDB" id="1881at2759"/>
<dbReference type="GO" id="GO:0000164">
    <property type="term" value="C:protein phosphatase type 1 complex"/>
    <property type="evidence" value="ECO:0007669"/>
    <property type="project" value="TreeGrafter"/>
</dbReference>
<dbReference type="GO" id="GO:0008157">
    <property type="term" value="F:protein phosphatase 1 binding"/>
    <property type="evidence" value="ECO:0007669"/>
    <property type="project" value="TreeGrafter"/>
</dbReference>
<evidence type="ECO:0000256" key="1">
    <source>
        <dbReference type="SAM" id="MobiDB-lite"/>
    </source>
</evidence>
<dbReference type="GO" id="GO:2001069">
    <property type="term" value="F:glycogen binding"/>
    <property type="evidence" value="ECO:0007669"/>
    <property type="project" value="TreeGrafter"/>
</dbReference>
<gene>
    <name evidence="3" type="ORF">KQ657_003350</name>
</gene>
<feature type="compositionally biased region" description="Polar residues" evidence="1">
    <location>
        <begin position="716"/>
        <end position="728"/>
    </location>
</feature>
<evidence type="ECO:0000313" key="3">
    <source>
        <dbReference type="EMBL" id="KAG7195583.1"/>
    </source>
</evidence>
<organism evidence="3 4">
    <name type="scientific">Scheffersomyces spartinae</name>
    <dbReference type="NCBI Taxonomy" id="45513"/>
    <lineage>
        <taxon>Eukaryota</taxon>
        <taxon>Fungi</taxon>
        <taxon>Dikarya</taxon>
        <taxon>Ascomycota</taxon>
        <taxon>Saccharomycotina</taxon>
        <taxon>Pichiomycetes</taxon>
        <taxon>Debaryomycetaceae</taxon>
        <taxon>Scheffersomyces</taxon>
    </lineage>
</organism>
<feature type="region of interest" description="Disordered" evidence="1">
    <location>
        <begin position="309"/>
        <end position="356"/>
    </location>
</feature>
<feature type="compositionally biased region" description="Basic and acidic residues" evidence="1">
    <location>
        <begin position="252"/>
        <end position="271"/>
    </location>
</feature>
<evidence type="ECO:0000313" key="4">
    <source>
        <dbReference type="Proteomes" id="UP000790833"/>
    </source>
</evidence>
<reference evidence="3" key="1">
    <citation type="submission" date="2021-03" db="EMBL/GenBank/DDBJ databases">
        <authorList>
            <person name="Palmer J.M."/>
        </authorList>
    </citation>
    <scope>NUCLEOTIDE SEQUENCE</scope>
    <source>
        <strain evidence="3">ARV_011</strain>
    </source>
</reference>
<feature type="region of interest" description="Disordered" evidence="1">
    <location>
        <begin position="712"/>
        <end position="768"/>
    </location>
</feature>
<dbReference type="AlphaFoldDB" id="A0A9P7VCI0"/>
<protein>
    <recommendedName>
        <fullName evidence="2">CBM21 domain-containing protein</fullName>
    </recommendedName>
</protein>
<dbReference type="Proteomes" id="UP000790833">
    <property type="component" value="Unassembled WGS sequence"/>
</dbReference>